<keyword evidence="7 11" id="KW-0472">Membrane</keyword>
<feature type="transmembrane region" description="Helical" evidence="11">
    <location>
        <begin position="173"/>
        <end position="197"/>
    </location>
</feature>
<keyword evidence="4" id="KW-0762">Sugar transport</keyword>
<organism evidence="13 14">
    <name type="scientific">Octopus sinensis</name>
    <name type="common">East Asian common octopus</name>
    <dbReference type="NCBI Taxonomy" id="2607531"/>
    <lineage>
        <taxon>Eukaryota</taxon>
        <taxon>Metazoa</taxon>
        <taxon>Spiralia</taxon>
        <taxon>Lophotrochozoa</taxon>
        <taxon>Mollusca</taxon>
        <taxon>Cephalopoda</taxon>
        <taxon>Coleoidea</taxon>
        <taxon>Octopodiformes</taxon>
        <taxon>Octopoda</taxon>
        <taxon>Incirrata</taxon>
        <taxon>Octopodidae</taxon>
        <taxon>Octopus</taxon>
    </lineage>
</organism>
<evidence type="ECO:0000256" key="1">
    <source>
        <dbReference type="ARBA" id="ARBA00004141"/>
    </source>
</evidence>
<feature type="transmembrane region" description="Helical" evidence="11">
    <location>
        <begin position="457"/>
        <end position="479"/>
    </location>
</feature>
<feature type="transmembrane region" description="Helical" evidence="11">
    <location>
        <begin position="366"/>
        <end position="383"/>
    </location>
</feature>
<evidence type="ECO:0000256" key="7">
    <source>
        <dbReference type="ARBA" id="ARBA00023136"/>
    </source>
</evidence>
<dbReference type="CDD" id="cd17342">
    <property type="entry name" value="MFS_SLC37A3"/>
    <property type="match status" value="1"/>
</dbReference>
<sequence>MPNVEMKFSYHHVVIFCLTFLSYSFFHATRKTLSNVKSSISDEWTIEGFFKSNRTHLRILPNETWNSRSVFEQKEADIFLGYMDTSFMLFYAFGLFLSGYLGDKFELRKVLSFGMFSSGIVVLCFGYVTEVTHTYKKYLYMILMVLNGLLQSLGWPCVVAIMGNWFGKSSRGFILGLWSSCASVGNIIGALVTARVLKYGYEYSFLITSTFLIGLAIINFFSLISSPADLLRSRKYVYEPIVDANEDVMSPHCSYTESDVMSPHCSYTESDVMAPHCSYTESDVMSPHCSYTESDPLLPEEIPEEEDEDKDEAIRFLDAFMLPGVLLCAFAYAFLKLVNYSFFFWLPLYLDRNFHWSEDTADKISIWYDVGGIIGGTVAGYVSDRIGRRGIVVVPMLIFAIPSLVLYSYLPTSVSKNMNAFILSICGLFIGGVASLISAAISADLGQQKTLSKNKRALATVTGIIDGTGSLGAAIGQVTLPYIETAYNWEWVFYMFVIMTVLTIACLMPMFIRDARETLPCCKRRNNTDAEVSVDPPVRERQNTAPYSDPPPSYDEIS</sequence>
<dbReference type="AlphaFoldDB" id="A0A7E6FMK5"/>
<accession>A0A7E6FMK5</accession>
<evidence type="ECO:0000313" key="14">
    <source>
        <dbReference type="RefSeq" id="XP_036368926.1"/>
    </source>
</evidence>
<evidence type="ECO:0000256" key="4">
    <source>
        <dbReference type="ARBA" id="ARBA00022597"/>
    </source>
</evidence>
<evidence type="ECO:0000256" key="2">
    <source>
        <dbReference type="ARBA" id="ARBA00009598"/>
    </source>
</evidence>
<dbReference type="PROSITE" id="PS50850">
    <property type="entry name" value="MFS"/>
    <property type="match status" value="1"/>
</dbReference>
<feature type="transmembrane region" description="Helical" evidence="11">
    <location>
        <begin position="421"/>
        <end position="445"/>
    </location>
</feature>
<feature type="transmembrane region" description="Helical" evidence="11">
    <location>
        <begin position="390"/>
        <end position="409"/>
    </location>
</feature>
<evidence type="ECO:0000259" key="12">
    <source>
        <dbReference type="PROSITE" id="PS50850"/>
    </source>
</evidence>
<feature type="transmembrane region" description="Helical" evidence="11">
    <location>
        <begin position="491"/>
        <end position="512"/>
    </location>
</feature>
<feature type="transmembrane region" description="Helical" evidence="11">
    <location>
        <begin position="320"/>
        <end position="346"/>
    </location>
</feature>
<feature type="transmembrane region" description="Helical" evidence="11">
    <location>
        <begin position="110"/>
        <end position="128"/>
    </location>
</feature>
<dbReference type="PANTHER" id="PTHR43184">
    <property type="entry name" value="MAJOR FACILITATOR SUPERFAMILY TRANSPORTER 16, ISOFORM B"/>
    <property type="match status" value="1"/>
</dbReference>
<keyword evidence="3" id="KW-0813">Transport</keyword>
<dbReference type="SUPFAM" id="SSF103473">
    <property type="entry name" value="MFS general substrate transporter"/>
    <property type="match status" value="1"/>
</dbReference>
<feature type="transmembrane region" description="Helical" evidence="11">
    <location>
        <begin position="78"/>
        <end position="98"/>
    </location>
</feature>
<evidence type="ECO:0000256" key="11">
    <source>
        <dbReference type="SAM" id="Phobius"/>
    </source>
</evidence>
<feature type="compositionally biased region" description="Pro residues" evidence="10">
    <location>
        <begin position="548"/>
        <end position="558"/>
    </location>
</feature>
<comment type="similarity">
    <text evidence="2">Belongs to the major facilitator superfamily. Organophosphate:Pi antiporter (OPA) (TC 2.A.1.4) family.</text>
</comment>
<evidence type="ECO:0000256" key="3">
    <source>
        <dbReference type="ARBA" id="ARBA00022448"/>
    </source>
</evidence>
<protein>
    <recommendedName>
        <fullName evidence="8">Sugar phosphate exchanger 3</fullName>
    </recommendedName>
    <alternativeName>
        <fullName evidence="9">Solute carrier family 37 member 3</fullName>
    </alternativeName>
</protein>
<evidence type="ECO:0000256" key="5">
    <source>
        <dbReference type="ARBA" id="ARBA00022692"/>
    </source>
</evidence>
<proteinExistence type="inferred from homology"/>
<dbReference type="GO" id="GO:0005789">
    <property type="term" value="C:endoplasmic reticulum membrane"/>
    <property type="evidence" value="ECO:0007669"/>
    <property type="project" value="TreeGrafter"/>
</dbReference>
<dbReference type="Proteomes" id="UP000515154">
    <property type="component" value="Linkage group LG24"/>
</dbReference>
<feature type="transmembrane region" description="Helical" evidence="11">
    <location>
        <begin position="140"/>
        <end position="161"/>
    </location>
</feature>
<gene>
    <name evidence="14" type="primary">LOC115223846</name>
</gene>
<feature type="domain" description="Major facilitator superfamily (MFS) profile" evidence="12">
    <location>
        <begin position="15"/>
        <end position="515"/>
    </location>
</feature>
<evidence type="ECO:0000256" key="10">
    <source>
        <dbReference type="SAM" id="MobiDB-lite"/>
    </source>
</evidence>
<dbReference type="InterPro" id="IPR036259">
    <property type="entry name" value="MFS_trans_sf"/>
</dbReference>
<feature type="transmembrane region" description="Helical" evidence="11">
    <location>
        <begin position="12"/>
        <end position="29"/>
    </location>
</feature>
<evidence type="ECO:0000256" key="9">
    <source>
        <dbReference type="ARBA" id="ARBA00042039"/>
    </source>
</evidence>
<keyword evidence="6 11" id="KW-1133">Transmembrane helix</keyword>
<dbReference type="RefSeq" id="XP_036368926.1">
    <property type="nucleotide sequence ID" value="XM_036513033.1"/>
</dbReference>
<feature type="transmembrane region" description="Helical" evidence="11">
    <location>
        <begin position="203"/>
        <end position="224"/>
    </location>
</feature>
<dbReference type="GO" id="GO:0022857">
    <property type="term" value="F:transmembrane transporter activity"/>
    <property type="evidence" value="ECO:0007669"/>
    <property type="project" value="InterPro"/>
</dbReference>
<keyword evidence="5 11" id="KW-0812">Transmembrane</keyword>
<dbReference type="PANTHER" id="PTHR43184:SF12">
    <property type="entry name" value="SUGAR PHOSPHATE EXCHANGER 3"/>
    <property type="match status" value="1"/>
</dbReference>
<dbReference type="Pfam" id="PF07690">
    <property type="entry name" value="MFS_1"/>
    <property type="match status" value="1"/>
</dbReference>
<reference evidence="14" key="1">
    <citation type="submission" date="2025-08" db="UniProtKB">
        <authorList>
            <consortium name="RefSeq"/>
        </authorList>
    </citation>
    <scope>IDENTIFICATION</scope>
</reference>
<evidence type="ECO:0000256" key="8">
    <source>
        <dbReference type="ARBA" id="ARBA00041091"/>
    </source>
</evidence>
<feature type="region of interest" description="Disordered" evidence="10">
    <location>
        <begin position="529"/>
        <end position="558"/>
    </location>
</feature>
<dbReference type="PIRSF" id="PIRSF002808">
    <property type="entry name" value="Hexose_phosphate_transp"/>
    <property type="match status" value="1"/>
</dbReference>
<dbReference type="InterPro" id="IPR000849">
    <property type="entry name" value="Sugar_P_transporter"/>
</dbReference>
<keyword evidence="13" id="KW-1185">Reference proteome</keyword>
<evidence type="ECO:0000256" key="6">
    <source>
        <dbReference type="ARBA" id="ARBA00022989"/>
    </source>
</evidence>
<dbReference type="Gene3D" id="1.20.1250.20">
    <property type="entry name" value="MFS general substrate transporter like domains"/>
    <property type="match status" value="2"/>
</dbReference>
<name>A0A7E6FMK5_9MOLL</name>
<comment type="subcellular location">
    <subcellularLocation>
        <location evidence="1">Membrane</location>
        <topology evidence="1">Multi-pass membrane protein</topology>
    </subcellularLocation>
</comment>
<dbReference type="InterPro" id="IPR020846">
    <property type="entry name" value="MFS_dom"/>
</dbReference>
<evidence type="ECO:0000313" key="13">
    <source>
        <dbReference type="Proteomes" id="UP000515154"/>
    </source>
</evidence>
<dbReference type="InterPro" id="IPR011701">
    <property type="entry name" value="MFS"/>
</dbReference>